<comment type="caution">
    <text evidence="2">The sequence shown here is derived from an EMBL/GenBank/DDBJ whole genome shotgun (WGS) entry which is preliminary data.</text>
</comment>
<keyword evidence="1" id="KW-0812">Transmembrane</keyword>
<sequence length="160" mass="16978">MDEDPQLRRELSERIERRRASIGAYLREVRPRQNRLSTLSVVGSSVVAALTAGPGLGQEGFTDTVAGLLSLQDSSLVWQVLCLLATILSVAVALATHLATNKGKADQISAAETSSAELEGLQTALTFGNLPLGEAVRLYQQYSVKAAFVQDLPGEAAGRA</sequence>
<proteinExistence type="predicted"/>
<evidence type="ECO:0000256" key="1">
    <source>
        <dbReference type="SAM" id="Phobius"/>
    </source>
</evidence>
<dbReference type="Proteomes" id="UP000544090">
    <property type="component" value="Unassembled WGS sequence"/>
</dbReference>
<dbReference type="EMBL" id="JAAZSQ010000014">
    <property type="protein sequence ID" value="NKX55644.1"/>
    <property type="molecule type" value="Genomic_DNA"/>
</dbReference>
<keyword evidence="1" id="KW-1133">Transmembrane helix</keyword>
<evidence type="ECO:0000313" key="3">
    <source>
        <dbReference type="Proteomes" id="UP000544090"/>
    </source>
</evidence>
<protein>
    <submittedName>
        <fullName evidence="2">Uncharacterized protein</fullName>
    </submittedName>
</protein>
<name>A0A7X6K6E4_9MICC</name>
<organism evidence="2 3">
    <name type="scientific">Arthrobacter mobilis</name>
    <dbReference type="NCBI Taxonomy" id="2724944"/>
    <lineage>
        <taxon>Bacteria</taxon>
        <taxon>Bacillati</taxon>
        <taxon>Actinomycetota</taxon>
        <taxon>Actinomycetes</taxon>
        <taxon>Micrococcales</taxon>
        <taxon>Micrococcaceae</taxon>
        <taxon>Arthrobacter</taxon>
    </lineage>
</organism>
<gene>
    <name evidence="2" type="ORF">HGG74_14085</name>
</gene>
<keyword evidence="3" id="KW-1185">Reference proteome</keyword>
<dbReference type="RefSeq" id="WP_168487325.1">
    <property type="nucleotide sequence ID" value="NZ_JAAZSQ010000014.1"/>
</dbReference>
<evidence type="ECO:0000313" key="2">
    <source>
        <dbReference type="EMBL" id="NKX55644.1"/>
    </source>
</evidence>
<feature type="transmembrane region" description="Helical" evidence="1">
    <location>
        <begin position="76"/>
        <end position="99"/>
    </location>
</feature>
<feature type="transmembrane region" description="Helical" evidence="1">
    <location>
        <begin position="36"/>
        <end position="56"/>
    </location>
</feature>
<reference evidence="2 3" key="1">
    <citation type="submission" date="2020-04" db="EMBL/GenBank/DDBJ databases">
        <title>Arthrobacter sp. nov.</title>
        <authorList>
            <person name="Liu S."/>
        </authorList>
    </citation>
    <scope>NUCLEOTIDE SEQUENCE [LARGE SCALE GENOMIC DNA]</scope>
    <source>
        <strain evidence="2 3">E918</strain>
    </source>
</reference>
<accession>A0A7X6K6E4</accession>
<keyword evidence="1" id="KW-0472">Membrane</keyword>
<dbReference type="AlphaFoldDB" id="A0A7X6K6E4"/>